<dbReference type="EMBL" id="MVDE01000048">
    <property type="protein sequence ID" value="PKQ61184.1"/>
    <property type="molecule type" value="Genomic_DNA"/>
</dbReference>
<sequence>MNLVFKKRRIMKFEYPIPIKDPKAKLGQANTLGFYPIGRLFNWHGGLHVSENSNSPIKAIADGTVIAYRMPNLYPENTAIAEGIKYSNGFVLIQHKYKSPKKREFTFYSLYNHLMSHSELIQMKKIPDIFKTQQYKVKGKLACKGKGITAYKSISKSFSMILPVGSILVPNSNTDIFDSKDKHWAKKTEFKKVIFTDPDSGMVYSDLYVDLSIDQIEKLTNETYKVIGDKEEGKCWDYENLRSAPNWKDDNNVVMQVPNNSKCTIVKENKGYYEIKTLNGKDQKGFIYAKSCTKDGFVLNLEQDKLDKIITEKNCNIPVKAGEIIGFSGMYGCIKNINYRTAHIEIFTDKDPSDFLKGKEGDKDDVADTKKFLKFTKGGKLSLKFPIKLSMNDEIEVIDFPEGENEKYCRIKLHKQIRDVDYDDLVDHKKKDATGKSYYTPKNLTNLNAIFGDSLKEKSVVHFEEMLADVGKKKRRKISFTVPNDEHIYWVEKPTDINKKTTSPILLKADLATVYYRKPKNDLIEVELNEDYIEAENQLKPVKTSENTTWYQLKITDRQGQQEGYIESKDSTKISAHDWIAFGFKTFKDQSDDFVFDPDEKTAPKFLKEVWEQMDTKRYENGEWVKDTAKDGKLSRRELLGGLNDCFVSEKLSKMICYHTSEWSVDFNKLKAEIETDLDKNINKEQKPERKEKLKQQKEELLQITEEKVKALNFWKDIKVPIPNKLSEMPADMIYDPIRNQSRKRYPWERDFEYEQEEKEEEEYTPFPTSPKVYHFHPIAFVEQMRRMNDLTSPPWMDIALTEAKKAKYVKETLSPTSEMANKYHTYVGLPKATGSTAWCSSFVSWCLGEADQKNSKSAGSQSVLWNEGKLFKRIKEPVYGCIVLMTNYVKSTGKSNSHGHVTFLYGVDDNGDLICLGGNQGNRLKYSRYYFNKANSTFTQKGVKVEQRFNGYFLPVDFPASNSKQPEIVDIKKLNNELAGKAVKSNVKNEKTT</sequence>
<organism evidence="1 2">
    <name type="scientific">Labilibaculum manganireducens</name>
    <dbReference type="NCBI Taxonomy" id="1940525"/>
    <lineage>
        <taxon>Bacteria</taxon>
        <taxon>Pseudomonadati</taxon>
        <taxon>Bacteroidota</taxon>
        <taxon>Bacteroidia</taxon>
        <taxon>Marinilabiliales</taxon>
        <taxon>Marinifilaceae</taxon>
        <taxon>Labilibaculum</taxon>
    </lineage>
</organism>
<dbReference type="InterPro" id="IPR011055">
    <property type="entry name" value="Dup_hybrid_motif"/>
</dbReference>
<dbReference type="AlphaFoldDB" id="A0A2N3HSZ7"/>
<protein>
    <recommendedName>
        <fullName evidence="3">Peptidase C51 domain-containing protein</fullName>
    </recommendedName>
</protein>
<evidence type="ECO:0000313" key="1">
    <source>
        <dbReference type="EMBL" id="PKQ61184.1"/>
    </source>
</evidence>
<evidence type="ECO:0008006" key="3">
    <source>
        <dbReference type="Google" id="ProtNLM"/>
    </source>
</evidence>
<accession>A0A2N3HSZ7</accession>
<proteinExistence type="predicted"/>
<reference evidence="1 2" key="1">
    <citation type="journal article" date="2017" name="Front. Microbiol.">
        <title>Labilibaculum manganireducens gen. nov., sp. nov. and Labilibaculum filiforme sp. nov., Novel Bacteroidetes Isolated from Subsurface Sediments of the Baltic Sea.</title>
        <authorList>
            <person name="Vandieken V."/>
            <person name="Marshall I.P."/>
            <person name="Niemann H."/>
            <person name="Engelen B."/>
            <person name="Cypionka H."/>
        </authorList>
    </citation>
    <scope>NUCLEOTIDE SEQUENCE [LARGE SCALE GENOMIC DNA]</scope>
    <source>
        <strain evidence="1 2">59.10-2M</strain>
    </source>
</reference>
<name>A0A2N3HSZ7_9BACT</name>
<comment type="caution">
    <text evidence="1">The sequence shown here is derived from an EMBL/GenBank/DDBJ whole genome shotgun (WGS) entry which is preliminary data.</text>
</comment>
<evidence type="ECO:0000313" key="2">
    <source>
        <dbReference type="Proteomes" id="UP000233618"/>
    </source>
</evidence>
<dbReference type="Gene3D" id="2.70.70.10">
    <property type="entry name" value="Glucose Permease (Domain IIA)"/>
    <property type="match status" value="1"/>
</dbReference>
<gene>
    <name evidence="1" type="ORF">BZG01_19745</name>
</gene>
<dbReference type="Gene3D" id="2.30.30.40">
    <property type="entry name" value="SH3 Domains"/>
    <property type="match status" value="1"/>
</dbReference>
<keyword evidence="2" id="KW-1185">Reference proteome</keyword>
<dbReference type="Proteomes" id="UP000233618">
    <property type="component" value="Unassembled WGS sequence"/>
</dbReference>